<feature type="transmembrane region" description="Helical" evidence="1">
    <location>
        <begin position="360"/>
        <end position="380"/>
    </location>
</feature>
<protein>
    <submittedName>
        <fullName evidence="2">Uncharacterized protein</fullName>
    </submittedName>
</protein>
<reference evidence="2" key="1">
    <citation type="submission" date="2020-09" db="EMBL/GenBank/DDBJ databases">
        <title>Genome-Enabled Discovery of Anthraquinone Biosynthesis in Senna tora.</title>
        <authorList>
            <person name="Kang S.-H."/>
            <person name="Pandey R.P."/>
            <person name="Lee C.-M."/>
            <person name="Sim J.-S."/>
            <person name="Jeong J.-T."/>
            <person name="Choi B.-S."/>
            <person name="Jung M."/>
            <person name="Ginzburg D."/>
            <person name="Zhao K."/>
            <person name="Won S.Y."/>
            <person name="Oh T.-J."/>
            <person name="Yu Y."/>
            <person name="Kim N.-H."/>
            <person name="Lee O.R."/>
            <person name="Lee T.-H."/>
            <person name="Bashyal P."/>
            <person name="Kim T.-S."/>
            <person name="Lee W.-H."/>
            <person name="Kawkins C."/>
            <person name="Kim C.-K."/>
            <person name="Kim J.S."/>
            <person name="Ahn B.O."/>
            <person name="Rhee S.Y."/>
            <person name="Sohng J.K."/>
        </authorList>
    </citation>
    <scope>NUCLEOTIDE SEQUENCE</scope>
    <source>
        <tissue evidence="2">Leaf</tissue>
    </source>
</reference>
<proteinExistence type="predicted"/>
<feature type="transmembrane region" description="Helical" evidence="1">
    <location>
        <begin position="332"/>
        <end position="348"/>
    </location>
</feature>
<name>A0A834T4M3_9FABA</name>
<keyword evidence="1" id="KW-0812">Transmembrane</keyword>
<dbReference type="AlphaFoldDB" id="A0A834T4M3"/>
<keyword evidence="3" id="KW-1185">Reference proteome</keyword>
<keyword evidence="1" id="KW-0472">Membrane</keyword>
<evidence type="ECO:0000313" key="2">
    <source>
        <dbReference type="EMBL" id="KAF7814126.1"/>
    </source>
</evidence>
<evidence type="ECO:0000313" key="3">
    <source>
        <dbReference type="Proteomes" id="UP000634136"/>
    </source>
</evidence>
<organism evidence="2 3">
    <name type="scientific">Senna tora</name>
    <dbReference type="NCBI Taxonomy" id="362788"/>
    <lineage>
        <taxon>Eukaryota</taxon>
        <taxon>Viridiplantae</taxon>
        <taxon>Streptophyta</taxon>
        <taxon>Embryophyta</taxon>
        <taxon>Tracheophyta</taxon>
        <taxon>Spermatophyta</taxon>
        <taxon>Magnoliopsida</taxon>
        <taxon>eudicotyledons</taxon>
        <taxon>Gunneridae</taxon>
        <taxon>Pentapetalae</taxon>
        <taxon>rosids</taxon>
        <taxon>fabids</taxon>
        <taxon>Fabales</taxon>
        <taxon>Fabaceae</taxon>
        <taxon>Caesalpinioideae</taxon>
        <taxon>Cassia clade</taxon>
        <taxon>Senna</taxon>
    </lineage>
</organism>
<gene>
    <name evidence="2" type="ORF">G2W53_028095</name>
</gene>
<comment type="caution">
    <text evidence="2">The sequence shown here is derived from an EMBL/GenBank/DDBJ whole genome shotgun (WGS) entry which is preliminary data.</text>
</comment>
<dbReference type="Proteomes" id="UP000634136">
    <property type="component" value="Unassembled WGS sequence"/>
</dbReference>
<accession>A0A834T4M3</accession>
<evidence type="ECO:0000256" key="1">
    <source>
        <dbReference type="SAM" id="Phobius"/>
    </source>
</evidence>
<sequence>MEAGVIVLDTLRIASVLPRDSVVKWQAMRKVLEEMQGVVWCLLESSLAKTFPPHEAHSMVTDLAQNLTPAMPHPHTNFAANRFVEEEEHSIFCPNRLHLIARNLAEILSHERPELIETGLVKALRPRIIPQIQSHTNLAGISFPSKAHVARNLAEFLCPQSVETILAEILRPDDLPHSNLAGTASSSSKLKEFSITSENMTSLDLQGTDIKELPSSIGHHVYVYYDDKICSQIHERIKRKRATSDSEILLEMGYDCDILEMVEWGVCPTYTSEYQDFINRMESKFETSASVMGVGCWNEIEDEEEALFPNRESENSIFRFPFGASQLFESNIYSFFFFSILSLLSRSYEFFLEASQLIKFFYFVFFFSNLLELLFGLLLLCGFFGFPLRLIELLTSFAFYRSVLELMKFWRRSEELTTDGRECVTPNCLPLITNSNPSWRTVNSIPRNGISVICDTRKIIRGNVKIRKILLSIGSLCPWSF</sequence>
<dbReference type="EMBL" id="JAAIUW010000009">
    <property type="protein sequence ID" value="KAF7814126.1"/>
    <property type="molecule type" value="Genomic_DNA"/>
</dbReference>
<keyword evidence="1" id="KW-1133">Transmembrane helix</keyword>